<keyword evidence="2" id="KW-1185">Reference proteome</keyword>
<sequence>MHQPCSPVLPAARPPARRPVRFGAAPGRAAIRSALAGLAIAIGLAAPAARAQEAVGAGLPYYEEGAAKNLTLLGIPSATVAPHGLGFASLGLTSKRGGVLNEWDGSLALGLGLGDAERALGFQLTANLTSLTNAFGDSGYFEAKVSRLVSSGDTPLYLGAQVEGLAKWGQASTVPTRGRIMATWFPDLSAGGDLFPLMVTVGYGTHLRNARTDPGVFGGVGIGVNRNLGLSAAWTGETLDLGASWKFDDIDWMTVSAEINDATDRLGQRRVSITVNLFNPKLFRS</sequence>
<dbReference type="RefSeq" id="WP_133360038.1">
    <property type="nucleotide sequence ID" value="NZ_SMUV01000066.1"/>
</dbReference>
<dbReference type="Proteomes" id="UP000295301">
    <property type="component" value="Unassembled WGS sequence"/>
</dbReference>
<protein>
    <submittedName>
        <fullName evidence="1">Uncharacterized protein</fullName>
    </submittedName>
</protein>
<dbReference type="AlphaFoldDB" id="A0A4R5V5M9"/>
<dbReference type="EMBL" id="SMUV01000066">
    <property type="protein sequence ID" value="TDK46855.1"/>
    <property type="molecule type" value="Genomic_DNA"/>
</dbReference>
<proteinExistence type="predicted"/>
<comment type="caution">
    <text evidence="1">The sequence shown here is derived from an EMBL/GenBank/DDBJ whole genome shotgun (WGS) entry which is preliminary data.</text>
</comment>
<organism evidence="1 2">
    <name type="scientific">Antarcticimicrobium luteum</name>
    <dbReference type="NCBI Taxonomy" id="2547397"/>
    <lineage>
        <taxon>Bacteria</taxon>
        <taxon>Pseudomonadati</taxon>
        <taxon>Pseudomonadota</taxon>
        <taxon>Alphaproteobacteria</taxon>
        <taxon>Rhodobacterales</taxon>
        <taxon>Paracoccaceae</taxon>
        <taxon>Antarcticimicrobium</taxon>
    </lineage>
</organism>
<name>A0A4R5V5M9_9RHOB</name>
<reference evidence="1 2" key="1">
    <citation type="submission" date="2019-03" db="EMBL/GenBank/DDBJ databases">
        <title>Ruegeria lutea sp. nov., a novel strain, isolated from marine sediment, the Masan Bay, South Korea.</title>
        <authorList>
            <person name="Kim J."/>
            <person name="Kim D.-Y."/>
            <person name="Lee S.-S."/>
        </authorList>
    </citation>
    <scope>NUCLEOTIDE SEQUENCE [LARGE SCALE GENOMIC DNA]</scope>
    <source>
        <strain evidence="1 2">318-1</strain>
    </source>
</reference>
<gene>
    <name evidence="1" type="ORF">E1832_12215</name>
</gene>
<evidence type="ECO:0000313" key="1">
    <source>
        <dbReference type="EMBL" id="TDK46855.1"/>
    </source>
</evidence>
<evidence type="ECO:0000313" key="2">
    <source>
        <dbReference type="Proteomes" id="UP000295301"/>
    </source>
</evidence>
<dbReference type="OrthoDB" id="7851054at2"/>
<accession>A0A4R5V5M9</accession>